<sequence>MCNLRFLKIYCDNINSNKFKLKPSLFSNELRYCQWDFYPLESLPLDFTPENLVKFILRHSHLKQLENHVIKSLPKLKKKDLSDSKLLTRIADLSQVSNLESIIFEGCTSLFHALSSLQNLHKLTHLNLSGCNKLRDLAQISWRRGHLDIVKNCLNNICHLNFTLLSSSIIGLITNFPLYSS</sequence>
<dbReference type="AlphaFoldDB" id="A0A8K0HN45"/>
<evidence type="ECO:0000313" key="2">
    <source>
        <dbReference type="Proteomes" id="UP000796880"/>
    </source>
</evidence>
<dbReference type="PANTHER" id="PTHR11017:SF479">
    <property type="entry name" value="DISEASE RESISTANCE PROTEIN (TIR-NBS-LRR CLASS) FAMILY"/>
    <property type="match status" value="1"/>
</dbReference>
<dbReference type="SUPFAM" id="SSF52058">
    <property type="entry name" value="L domain-like"/>
    <property type="match status" value="1"/>
</dbReference>
<protein>
    <submittedName>
        <fullName evidence="1">Uncharacterized protein</fullName>
    </submittedName>
</protein>
<dbReference type="EMBL" id="VOIH02000001">
    <property type="protein sequence ID" value="KAF3455847.1"/>
    <property type="molecule type" value="Genomic_DNA"/>
</dbReference>
<gene>
    <name evidence="1" type="ORF">FNV43_RR00489</name>
</gene>
<dbReference type="OrthoDB" id="1357022at2759"/>
<dbReference type="GO" id="GO:0006952">
    <property type="term" value="P:defense response"/>
    <property type="evidence" value="ECO:0007669"/>
    <property type="project" value="InterPro"/>
</dbReference>
<reference evidence="1" key="1">
    <citation type="submission" date="2020-03" db="EMBL/GenBank/DDBJ databases">
        <title>A high-quality chromosome-level genome assembly of a woody plant with both climbing and erect habits, Rhamnella rubrinervis.</title>
        <authorList>
            <person name="Lu Z."/>
            <person name="Yang Y."/>
            <person name="Zhu X."/>
            <person name="Sun Y."/>
        </authorList>
    </citation>
    <scope>NUCLEOTIDE SEQUENCE</scope>
    <source>
        <strain evidence="1">BYM</strain>
        <tissue evidence="1">Leaf</tissue>
    </source>
</reference>
<proteinExistence type="predicted"/>
<keyword evidence="2" id="KW-1185">Reference proteome</keyword>
<comment type="caution">
    <text evidence="1">The sequence shown here is derived from an EMBL/GenBank/DDBJ whole genome shotgun (WGS) entry which is preliminary data.</text>
</comment>
<name>A0A8K0HN45_9ROSA</name>
<dbReference type="InterPro" id="IPR044974">
    <property type="entry name" value="Disease_R_plants"/>
</dbReference>
<evidence type="ECO:0000313" key="1">
    <source>
        <dbReference type="EMBL" id="KAF3455847.1"/>
    </source>
</evidence>
<dbReference type="PANTHER" id="PTHR11017">
    <property type="entry name" value="LEUCINE-RICH REPEAT-CONTAINING PROTEIN"/>
    <property type="match status" value="1"/>
</dbReference>
<dbReference type="Proteomes" id="UP000796880">
    <property type="component" value="Unassembled WGS sequence"/>
</dbReference>
<organism evidence="1 2">
    <name type="scientific">Rhamnella rubrinervis</name>
    <dbReference type="NCBI Taxonomy" id="2594499"/>
    <lineage>
        <taxon>Eukaryota</taxon>
        <taxon>Viridiplantae</taxon>
        <taxon>Streptophyta</taxon>
        <taxon>Embryophyta</taxon>
        <taxon>Tracheophyta</taxon>
        <taxon>Spermatophyta</taxon>
        <taxon>Magnoliopsida</taxon>
        <taxon>eudicotyledons</taxon>
        <taxon>Gunneridae</taxon>
        <taxon>Pentapetalae</taxon>
        <taxon>rosids</taxon>
        <taxon>fabids</taxon>
        <taxon>Rosales</taxon>
        <taxon>Rhamnaceae</taxon>
        <taxon>rhamnoid group</taxon>
        <taxon>Rhamneae</taxon>
        <taxon>Rhamnella</taxon>
    </lineage>
</organism>
<accession>A0A8K0HN45</accession>
<dbReference type="InterPro" id="IPR032675">
    <property type="entry name" value="LRR_dom_sf"/>
</dbReference>
<dbReference type="Gene3D" id="3.80.10.10">
    <property type="entry name" value="Ribonuclease Inhibitor"/>
    <property type="match status" value="1"/>
</dbReference>